<dbReference type="InterPro" id="IPR036291">
    <property type="entry name" value="NAD(P)-bd_dom_sf"/>
</dbReference>
<organism evidence="8 9">
    <name type="scientific">Megasphaera paucivorans</name>
    <dbReference type="NCBI Taxonomy" id="349095"/>
    <lineage>
        <taxon>Bacteria</taxon>
        <taxon>Bacillati</taxon>
        <taxon>Bacillota</taxon>
        <taxon>Negativicutes</taxon>
        <taxon>Veillonellales</taxon>
        <taxon>Veillonellaceae</taxon>
        <taxon>Megasphaera</taxon>
    </lineage>
</organism>
<dbReference type="InterPro" id="IPR011032">
    <property type="entry name" value="GroES-like_sf"/>
</dbReference>
<keyword evidence="5" id="KW-0560">Oxidoreductase</keyword>
<dbReference type="OrthoDB" id="9769198at2"/>
<dbReference type="PANTHER" id="PTHR43161:SF23">
    <property type="entry name" value="(R,R)-BUTANEDIOL DEHYDROGENASE-RELATED"/>
    <property type="match status" value="1"/>
</dbReference>
<evidence type="ECO:0000313" key="9">
    <source>
        <dbReference type="Proteomes" id="UP000199309"/>
    </source>
</evidence>
<evidence type="ECO:0000256" key="3">
    <source>
        <dbReference type="ARBA" id="ARBA00022723"/>
    </source>
</evidence>
<dbReference type="InterPro" id="IPR013154">
    <property type="entry name" value="ADH-like_N"/>
</dbReference>
<dbReference type="SUPFAM" id="SSF51735">
    <property type="entry name" value="NAD(P)-binding Rossmann-fold domains"/>
    <property type="match status" value="1"/>
</dbReference>
<dbReference type="RefSeq" id="WP_091647746.1">
    <property type="nucleotide sequence ID" value="NZ_FNHQ01000002.1"/>
</dbReference>
<evidence type="ECO:0000259" key="7">
    <source>
        <dbReference type="SMART" id="SM00829"/>
    </source>
</evidence>
<dbReference type="SUPFAM" id="SSF50129">
    <property type="entry name" value="GroES-like"/>
    <property type="match status" value="1"/>
</dbReference>
<dbReference type="Proteomes" id="UP000199309">
    <property type="component" value="Unassembled WGS sequence"/>
</dbReference>
<name>A0A1G9R213_9FIRM</name>
<evidence type="ECO:0000256" key="1">
    <source>
        <dbReference type="ARBA" id="ARBA00001947"/>
    </source>
</evidence>
<gene>
    <name evidence="8" type="ORF">SAMN05660299_00361</name>
</gene>
<dbReference type="EMBL" id="FNHQ01000002">
    <property type="protein sequence ID" value="SDM17150.1"/>
    <property type="molecule type" value="Genomic_DNA"/>
</dbReference>
<keyword evidence="3 6" id="KW-0479">Metal-binding</keyword>
<dbReference type="GO" id="GO:0008270">
    <property type="term" value="F:zinc ion binding"/>
    <property type="evidence" value="ECO:0007669"/>
    <property type="project" value="InterPro"/>
</dbReference>
<dbReference type="InterPro" id="IPR020843">
    <property type="entry name" value="ER"/>
</dbReference>
<dbReference type="PROSITE" id="PS00059">
    <property type="entry name" value="ADH_ZINC"/>
    <property type="match status" value="1"/>
</dbReference>
<evidence type="ECO:0000256" key="6">
    <source>
        <dbReference type="RuleBase" id="RU361277"/>
    </source>
</evidence>
<dbReference type="InterPro" id="IPR002328">
    <property type="entry name" value="ADH_Zn_CS"/>
</dbReference>
<proteinExistence type="inferred from homology"/>
<keyword evidence="4 6" id="KW-0862">Zinc</keyword>
<dbReference type="Gene3D" id="3.40.50.720">
    <property type="entry name" value="NAD(P)-binding Rossmann-like Domain"/>
    <property type="match status" value="1"/>
</dbReference>
<dbReference type="SMART" id="SM00829">
    <property type="entry name" value="PKS_ER"/>
    <property type="match status" value="1"/>
</dbReference>
<dbReference type="Pfam" id="PF00107">
    <property type="entry name" value="ADH_zinc_N"/>
    <property type="match status" value="1"/>
</dbReference>
<dbReference type="InterPro" id="IPR013149">
    <property type="entry name" value="ADH-like_C"/>
</dbReference>
<evidence type="ECO:0000256" key="5">
    <source>
        <dbReference type="ARBA" id="ARBA00023002"/>
    </source>
</evidence>
<reference evidence="8 9" key="1">
    <citation type="submission" date="2016-10" db="EMBL/GenBank/DDBJ databases">
        <authorList>
            <person name="de Groot N.N."/>
        </authorList>
    </citation>
    <scope>NUCLEOTIDE SEQUENCE [LARGE SCALE GENOMIC DNA]</scope>
    <source>
        <strain evidence="8 9">DSM 16981</strain>
    </source>
</reference>
<comment type="similarity">
    <text evidence="2 6">Belongs to the zinc-containing alcohol dehydrogenase family.</text>
</comment>
<dbReference type="AlphaFoldDB" id="A0A1G9R213"/>
<evidence type="ECO:0000313" key="8">
    <source>
        <dbReference type="EMBL" id="SDM17150.1"/>
    </source>
</evidence>
<dbReference type="Gene3D" id="3.90.180.10">
    <property type="entry name" value="Medium-chain alcohol dehydrogenases, catalytic domain"/>
    <property type="match status" value="1"/>
</dbReference>
<accession>A0A1G9R213</accession>
<feature type="domain" description="Enoyl reductase (ER)" evidence="7">
    <location>
        <begin position="8"/>
        <end position="340"/>
    </location>
</feature>
<sequence>MRAGYIEKPLTAMFRNDMPEPQITTGNMVKIQVKATGICGSEVHAYHGRHAWRVPPLVSGHEFAGIICEVGNDVTTYKVGDRVTAEPQYGCGHCDLCESGNYNLCADKKILGATYWSGSFGEYVVVPEQCVIPLASNVSFEQGALIEPLAVGMHAVRTHEVGRDSTIAVIGCGTIGLGVILSAGCYAPEKIIGIDVVDFNLEKAKEMGADITLNSMHDAVTEEVMKLTKGKGVDITFLAFGNKACMRQAAEITKNGGIISEIAVMDNEVQAPFGLIQVKELHVAGSNMYTRKDFKAVINGISNGKIKLDGFVSKRFPIEKMKEAMEYADKRLEPQVKVILEF</sequence>
<dbReference type="STRING" id="349095.SAMN05660299_00361"/>
<protein>
    <submittedName>
        <fullName evidence="8">L-iditol 2-dehydrogenase</fullName>
    </submittedName>
</protein>
<comment type="cofactor">
    <cofactor evidence="1 6">
        <name>Zn(2+)</name>
        <dbReference type="ChEBI" id="CHEBI:29105"/>
    </cofactor>
</comment>
<dbReference type="PANTHER" id="PTHR43161">
    <property type="entry name" value="SORBITOL DEHYDROGENASE"/>
    <property type="match status" value="1"/>
</dbReference>
<dbReference type="GO" id="GO:0016491">
    <property type="term" value="F:oxidoreductase activity"/>
    <property type="evidence" value="ECO:0007669"/>
    <property type="project" value="UniProtKB-KW"/>
</dbReference>
<evidence type="ECO:0000256" key="4">
    <source>
        <dbReference type="ARBA" id="ARBA00022833"/>
    </source>
</evidence>
<dbReference type="Pfam" id="PF08240">
    <property type="entry name" value="ADH_N"/>
    <property type="match status" value="1"/>
</dbReference>
<keyword evidence="9" id="KW-1185">Reference proteome</keyword>
<evidence type="ECO:0000256" key="2">
    <source>
        <dbReference type="ARBA" id="ARBA00008072"/>
    </source>
</evidence>